<comment type="similarity">
    <text evidence="2">Belongs to the asparagine synthetase family.</text>
</comment>
<reference evidence="9 10" key="1">
    <citation type="submission" date="2023-03" db="EMBL/GenBank/DDBJ databases">
        <authorList>
            <person name="Kaur S."/>
            <person name="Espinosa-Saiz D."/>
            <person name="Velazquez E."/>
            <person name="Menendez E."/>
            <person name="diCenzo G.C."/>
        </authorList>
    </citation>
    <scope>NUCLEOTIDE SEQUENCE [LARGE SCALE GENOMIC DNA]</scope>
    <source>
        <strain evidence="9 10">LMG 27395</strain>
        <plasmid evidence="9 10">unnamed</plasmid>
    </source>
</reference>
<organism evidence="9 10">
    <name type="scientific">Sinorhizobium numidicum</name>
    <dbReference type="NCBI Taxonomy" id="680248"/>
    <lineage>
        <taxon>Bacteria</taxon>
        <taxon>Pseudomonadati</taxon>
        <taxon>Pseudomonadota</taxon>
        <taxon>Alphaproteobacteria</taxon>
        <taxon>Hyphomicrobiales</taxon>
        <taxon>Rhizobiaceae</taxon>
        <taxon>Sinorhizobium/Ensifer group</taxon>
        <taxon>Sinorhizobium</taxon>
    </lineage>
</organism>
<dbReference type="Pfam" id="PF13522">
    <property type="entry name" value="GATase_6"/>
    <property type="match status" value="1"/>
</dbReference>
<dbReference type="EMBL" id="CP120372">
    <property type="protein sequence ID" value="WEX85303.1"/>
    <property type="molecule type" value="Genomic_DNA"/>
</dbReference>
<keyword evidence="9" id="KW-0614">Plasmid</keyword>
<dbReference type="InterPro" id="IPR001962">
    <property type="entry name" value="Asn_synthase"/>
</dbReference>
<accession>A0ABY8D8D0</accession>
<dbReference type="PIRSF" id="PIRSF001589">
    <property type="entry name" value="Asn_synthetase_glu-h"/>
    <property type="match status" value="1"/>
</dbReference>
<feature type="domain" description="Glutamine amidotransferase type-2" evidence="8">
    <location>
        <begin position="2"/>
        <end position="214"/>
    </location>
</feature>
<dbReference type="GO" id="GO:0004066">
    <property type="term" value="F:asparagine synthase (glutamine-hydrolyzing) activity"/>
    <property type="evidence" value="ECO:0007669"/>
    <property type="project" value="UniProtKB-EC"/>
</dbReference>
<dbReference type="PANTHER" id="PTHR43284">
    <property type="entry name" value="ASPARAGINE SYNTHETASE (GLUTAMINE-HYDROLYZING)"/>
    <property type="match status" value="1"/>
</dbReference>
<dbReference type="CDD" id="cd01991">
    <property type="entry name" value="Asn_synthase_B_C"/>
    <property type="match status" value="1"/>
</dbReference>
<dbReference type="EC" id="6.3.5.4" evidence="3"/>
<name>A0ABY8D8D0_9HYPH</name>
<dbReference type="InterPro" id="IPR017932">
    <property type="entry name" value="GATase_2_dom"/>
</dbReference>
<dbReference type="CDD" id="cd00712">
    <property type="entry name" value="AsnB"/>
    <property type="match status" value="1"/>
</dbReference>
<evidence type="ECO:0000256" key="7">
    <source>
        <dbReference type="ARBA" id="ARBA00048741"/>
    </source>
</evidence>
<dbReference type="InterPro" id="IPR014729">
    <property type="entry name" value="Rossmann-like_a/b/a_fold"/>
</dbReference>
<keyword evidence="4" id="KW-0547">Nucleotide-binding</keyword>
<dbReference type="Proteomes" id="UP001235547">
    <property type="component" value="Plasmid unnamed"/>
</dbReference>
<gene>
    <name evidence="9" type="primary">asnB</name>
    <name evidence="9" type="ORF">PYH38_006191</name>
</gene>
<evidence type="ECO:0000313" key="10">
    <source>
        <dbReference type="Proteomes" id="UP001235547"/>
    </source>
</evidence>
<dbReference type="Pfam" id="PF00733">
    <property type="entry name" value="Asn_synthase"/>
    <property type="match status" value="1"/>
</dbReference>
<dbReference type="NCBIfam" id="TIGR01536">
    <property type="entry name" value="asn_synth_AEB"/>
    <property type="match status" value="1"/>
</dbReference>
<dbReference type="RefSeq" id="WP_280736213.1">
    <property type="nucleotide sequence ID" value="NZ_CP120369.1"/>
</dbReference>
<dbReference type="SUPFAM" id="SSF56235">
    <property type="entry name" value="N-terminal nucleophile aminohydrolases (Ntn hydrolases)"/>
    <property type="match status" value="1"/>
</dbReference>
<protein>
    <recommendedName>
        <fullName evidence="3">asparagine synthase (glutamine-hydrolyzing)</fullName>
        <ecNumber evidence="3">6.3.5.4</ecNumber>
    </recommendedName>
</protein>
<sequence length="631" mass="70711">MCGIFGLVNFTRGDSISAKLVRKCTDALAHRGPDGVGVYVDEAVGFGHRRLAIIDVDDRSNQPFVDPECNVVLTYNGEIFNYRDLHAELKAAGYHFRSSSDTEVLCKAFHRWGMDCLQRLRGMFAFGLYDRSSGRSFLVRDRMGIKPLYYMELSGRILFASQPSAILRWPETRTTISIEAISSFLSFRAVYGDGSFFERIKKVPPGHYLEIANGCSVIHEWWQLSSAKNEDAGKLSLREQLGDSVTVHTVSDVPVAALLSGGIDSSIIISEIAQRTMLSPICFTGAVVGDGYDESPYARSVAAKFGLEHRVVEIPPPDDVSLVSQLIALRCHPLGMHNEVAMFALARAVSAEHKVVLTGEGADELFAGYSRLYRLDFDYARARLLAALPSSWSTAARKRLGIAPFQPSQFDFFLRHYCHFPEDAKLSLFNKNCRSALADAGVKQASMLRDEFEEAGDNLFSRVTQFLLRHHLPALLEMVDNTTMAAGIEARVPFVDDRVIGHALSLPKLDVIRWRSIFHLLYALCRPITAFSERADTTKVILRDLYRNALPAEVLKRRKVGFALPLGKWATSEASSSFRRRLFSSCSASEQFFDMDAVREWYRRSSSSPNDAFGKQVWLLCNLELFLQQHV</sequence>
<comment type="catalytic activity">
    <reaction evidence="7">
        <text>L-aspartate + L-glutamine + ATP + H2O = L-asparagine + L-glutamate + AMP + diphosphate + H(+)</text>
        <dbReference type="Rhea" id="RHEA:12228"/>
        <dbReference type="ChEBI" id="CHEBI:15377"/>
        <dbReference type="ChEBI" id="CHEBI:15378"/>
        <dbReference type="ChEBI" id="CHEBI:29985"/>
        <dbReference type="ChEBI" id="CHEBI:29991"/>
        <dbReference type="ChEBI" id="CHEBI:30616"/>
        <dbReference type="ChEBI" id="CHEBI:33019"/>
        <dbReference type="ChEBI" id="CHEBI:58048"/>
        <dbReference type="ChEBI" id="CHEBI:58359"/>
        <dbReference type="ChEBI" id="CHEBI:456215"/>
        <dbReference type="EC" id="6.3.5.4"/>
    </reaction>
</comment>
<dbReference type="InterPro" id="IPR033738">
    <property type="entry name" value="AsnB_N"/>
</dbReference>
<evidence type="ECO:0000256" key="1">
    <source>
        <dbReference type="ARBA" id="ARBA00005187"/>
    </source>
</evidence>
<evidence type="ECO:0000259" key="8">
    <source>
        <dbReference type="PROSITE" id="PS51278"/>
    </source>
</evidence>
<dbReference type="SUPFAM" id="SSF52402">
    <property type="entry name" value="Adenine nucleotide alpha hydrolases-like"/>
    <property type="match status" value="1"/>
</dbReference>
<geneLocation type="plasmid" evidence="9 10">
    <name>unnamed</name>
</geneLocation>
<proteinExistence type="inferred from homology"/>
<dbReference type="InterPro" id="IPR051786">
    <property type="entry name" value="ASN_synthetase/amidase"/>
</dbReference>
<keyword evidence="10" id="KW-1185">Reference proteome</keyword>
<evidence type="ECO:0000256" key="5">
    <source>
        <dbReference type="ARBA" id="ARBA00022840"/>
    </source>
</evidence>
<comment type="pathway">
    <text evidence="1">Amino-acid biosynthesis; L-asparagine biosynthesis; L-asparagine from L-aspartate (L-Gln route): step 1/1.</text>
</comment>
<dbReference type="InterPro" id="IPR006426">
    <property type="entry name" value="Asn_synth_AEB"/>
</dbReference>
<dbReference type="InterPro" id="IPR029055">
    <property type="entry name" value="Ntn_hydrolases_N"/>
</dbReference>
<evidence type="ECO:0000256" key="3">
    <source>
        <dbReference type="ARBA" id="ARBA00012737"/>
    </source>
</evidence>
<evidence type="ECO:0000256" key="2">
    <source>
        <dbReference type="ARBA" id="ARBA00005752"/>
    </source>
</evidence>
<dbReference type="PROSITE" id="PS51278">
    <property type="entry name" value="GATASE_TYPE_2"/>
    <property type="match status" value="1"/>
</dbReference>
<evidence type="ECO:0000256" key="4">
    <source>
        <dbReference type="ARBA" id="ARBA00022741"/>
    </source>
</evidence>
<dbReference type="Gene3D" id="3.60.20.10">
    <property type="entry name" value="Glutamine Phosphoribosylpyrophosphate, subunit 1, domain 1"/>
    <property type="match status" value="1"/>
</dbReference>
<dbReference type="Gene3D" id="3.40.50.620">
    <property type="entry name" value="HUPs"/>
    <property type="match status" value="1"/>
</dbReference>
<dbReference type="PANTHER" id="PTHR43284:SF1">
    <property type="entry name" value="ASPARAGINE SYNTHETASE"/>
    <property type="match status" value="1"/>
</dbReference>
<evidence type="ECO:0000256" key="6">
    <source>
        <dbReference type="ARBA" id="ARBA00022962"/>
    </source>
</evidence>
<keyword evidence="6" id="KW-0315">Glutamine amidotransferase</keyword>
<evidence type="ECO:0000313" key="9">
    <source>
        <dbReference type="EMBL" id="WEX85303.1"/>
    </source>
</evidence>
<keyword evidence="9" id="KW-0436">Ligase</keyword>
<keyword evidence="5" id="KW-0067">ATP-binding</keyword>